<reference evidence="3 4" key="1">
    <citation type="submission" date="2023-07" db="EMBL/GenBank/DDBJ databases">
        <title>Genomic Encyclopedia of Type Strains, Phase IV (KMG-IV): sequencing the most valuable type-strain genomes for metagenomic binning, comparative biology and taxonomic classification.</title>
        <authorList>
            <person name="Goeker M."/>
        </authorList>
    </citation>
    <scope>NUCLEOTIDE SEQUENCE [LARGE SCALE GENOMIC DNA]</scope>
    <source>
        <strain evidence="3 4">DSM 19562</strain>
    </source>
</reference>
<keyword evidence="1" id="KW-0472">Membrane</keyword>
<feature type="domain" description="TadE-like" evidence="2">
    <location>
        <begin position="25"/>
        <end position="62"/>
    </location>
</feature>
<evidence type="ECO:0000256" key="1">
    <source>
        <dbReference type="SAM" id="Phobius"/>
    </source>
</evidence>
<proteinExistence type="predicted"/>
<dbReference type="InterPro" id="IPR012495">
    <property type="entry name" value="TadE-like_dom"/>
</dbReference>
<evidence type="ECO:0000259" key="2">
    <source>
        <dbReference type="Pfam" id="PF07811"/>
    </source>
</evidence>
<dbReference type="Pfam" id="PF07811">
    <property type="entry name" value="TadE"/>
    <property type="match status" value="1"/>
</dbReference>
<evidence type="ECO:0000313" key="4">
    <source>
        <dbReference type="Proteomes" id="UP001236369"/>
    </source>
</evidence>
<keyword evidence="4" id="KW-1185">Reference proteome</keyword>
<feature type="transmembrane region" description="Helical" evidence="1">
    <location>
        <begin position="26"/>
        <end position="51"/>
    </location>
</feature>
<organism evidence="3 4">
    <name type="scientific">Methylobacterium persicinum</name>
    <dbReference type="NCBI Taxonomy" id="374426"/>
    <lineage>
        <taxon>Bacteria</taxon>
        <taxon>Pseudomonadati</taxon>
        <taxon>Pseudomonadota</taxon>
        <taxon>Alphaproteobacteria</taxon>
        <taxon>Hyphomicrobiales</taxon>
        <taxon>Methylobacteriaceae</taxon>
        <taxon>Methylobacterium</taxon>
    </lineage>
</organism>
<protein>
    <submittedName>
        <fullName evidence="3">Flp pilus assembly protein TadG</fullName>
    </submittedName>
</protein>
<dbReference type="RefSeq" id="WP_238253279.1">
    <property type="nucleotide sequence ID" value="NZ_BPQX01000075.1"/>
</dbReference>
<comment type="caution">
    <text evidence="3">The sequence shown here is derived from an EMBL/GenBank/DDBJ whole genome shotgun (WGS) entry which is preliminary data.</text>
</comment>
<dbReference type="EMBL" id="JAUSVV010000001">
    <property type="protein sequence ID" value="MDQ0441273.1"/>
    <property type="molecule type" value="Genomic_DNA"/>
</dbReference>
<keyword evidence="1" id="KW-0812">Transmembrane</keyword>
<name>A0ABU0HG41_9HYPH</name>
<evidence type="ECO:0000313" key="3">
    <source>
        <dbReference type="EMBL" id="MDQ0441273.1"/>
    </source>
</evidence>
<keyword evidence="1" id="KW-1133">Transmembrane helix</keyword>
<accession>A0ABU0HG41</accession>
<sequence>MAPASRMGAEPGRPTRRFLRDERAVAAIEFAVILPILLLLLLAGSQVVLYINASRKVGQVARSISQMISQVKPPTNSSTATVNATDLHFSFDATLVIFPFLMGDAKRQNVAWWQDISINYASIAFTQTNSTCNDPTDLSACYTANVVWTSTGTSQPYGTNYRPCTPAQIPADNTAAPSRLTLPRSVFGPASLIVIDVVFNFTPTFGASFVPAVKIARSAYVQPRYATLINYDTTNSDGIATKCPGY</sequence>
<dbReference type="Proteomes" id="UP001236369">
    <property type="component" value="Unassembled WGS sequence"/>
</dbReference>
<gene>
    <name evidence="3" type="ORF">QO016_000750</name>
</gene>